<feature type="domain" description="Cyclin-like" evidence="7">
    <location>
        <begin position="85"/>
        <end position="171"/>
    </location>
</feature>
<comment type="caution">
    <text evidence="9">The sequence shown here is derived from an EMBL/GenBank/DDBJ whole genome shotgun (WGS) entry which is preliminary data.</text>
</comment>
<evidence type="ECO:0000313" key="10">
    <source>
        <dbReference type="Proteomes" id="UP000249390"/>
    </source>
</evidence>
<dbReference type="Gene3D" id="1.10.472.10">
    <property type="entry name" value="Cyclin-like"/>
    <property type="match status" value="2"/>
</dbReference>
<reference evidence="9 10" key="1">
    <citation type="submission" date="2018-06" db="EMBL/GenBank/DDBJ databases">
        <title>The Genome of Cuscuta australis (Dodder) Provides Insight into the Evolution of Plant Parasitism.</title>
        <authorList>
            <person name="Liu H."/>
        </authorList>
    </citation>
    <scope>NUCLEOTIDE SEQUENCE [LARGE SCALE GENOMIC DNA]</scope>
    <source>
        <strain evidence="10">cv. Yunnan</strain>
        <tissue evidence="9">Vines</tissue>
    </source>
</reference>
<dbReference type="GO" id="GO:0051301">
    <property type="term" value="P:cell division"/>
    <property type="evidence" value="ECO:0007669"/>
    <property type="project" value="UniProtKB-KW"/>
</dbReference>
<dbReference type="AlphaFoldDB" id="A0A328DN42"/>
<dbReference type="PROSITE" id="PS00292">
    <property type="entry name" value="CYCLINS"/>
    <property type="match status" value="1"/>
</dbReference>
<dbReference type="Pfam" id="PF00134">
    <property type="entry name" value="Cyclin_N"/>
    <property type="match status" value="1"/>
</dbReference>
<feature type="compositionally biased region" description="Polar residues" evidence="6">
    <location>
        <begin position="278"/>
        <end position="287"/>
    </location>
</feature>
<keyword evidence="3 5" id="KW-0195">Cyclin</keyword>
<evidence type="ECO:0000256" key="3">
    <source>
        <dbReference type="ARBA" id="ARBA00023127"/>
    </source>
</evidence>
<comment type="similarity">
    <text evidence="1">Belongs to the cyclin family. Cyclin D subfamily.</text>
</comment>
<proteinExistence type="inferred from homology"/>
<evidence type="ECO:0000259" key="8">
    <source>
        <dbReference type="SMART" id="SM01332"/>
    </source>
</evidence>
<evidence type="ECO:0000259" key="7">
    <source>
        <dbReference type="SMART" id="SM00385"/>
    </source>
</evidence>
<dbReference type="SMART" id="SM01332">
    <property type="entry name" value="Cyclin_C"/>
    <property type="match status" value="1"/>
</dbReference>
<evidence type="ECO:0000256" key="4">
    <source>
        <dbReference type="ARBA" id="ARBA00023306"/>
    </source>
</evidence>
<evidence type="ECO:0000256" key="5">
    <source>
        <dbReference type="RuleBase" id="RU000383"/>
    </source>
</evidence>
<organism evidence="9 10">
    <name type="scientific">Cuscuta australis</name>
    <dbReference type="NCBI Taxonomy" id="267555"/>
    <lineage>
        <taxon>Eukaryota</taxon>
        <taxon>Viridiplantae</taxon>
        <taxon>Streptophyta</taxon>
        <taxon>Embryophyta</taxon>
        <taxon>Tracheophyta</taxon>
        <taxon>Spermatophyta</taxon>
        <taxon>Magnoliopsida</taxon>
        <taxon>eudicotyledons</taxon>
        <taxon>Gunneridae</taxon>
        <taxon>Pentapetalae</taxon>
        <taxon>asterids</taxon>
        <taxon>lamiids</taxon>
        <taxon>Solanales</taxon>
        <taxon>Convolvulaceae</taxon>
        <taxon>Cuscuteae</taxon>
        <taxon>Cuscuta</taxon>
        <taxon>Cuscuta subgen. Grammica</taxon>
        <taxon>Cuscuta sect. Cleistogrammica</taxon>
    </lineage>
</organism>
<evidence type="ECO:0000256" key="1">
    <source>
        <dbReference type="ARBA" id="ARBA00009065"/>
    </source>
</evidence>
<protein>
    <submittedName>
        <fullName evidence="9">Uncharacterized protein</fullName>
    </submittedName>
</protein>
<dbReference type="SUPFAM" id="SSF47954">
    <property type="entry name" value="Cyclin-like"/>
    <property type="match status" value="1"/>
</dbReference>
<gene>
    <name evidence="9" type="ORF">DM860_004959</name>
</gene>
<dbReference type="InterPro" id="IPR039361">
    <property type="entry name" value="Cyclin"/>
</dbReference>
<dbReference type="SMART" id="SM00385">
    <property type="entry name" value="CYCLIN"/>
    <property type="match status" value="1"/>
</dbReference>
<feature type="region of interest" description="Disordered" evidence="6">
    <location>
        <begin position="278"/>
        <end position="304"/>
    </location>
</feature>
<feature type="domain" description="Cyclin C-terminal" evidence="8">
    <location>
        <begin position="180"/>
        <end position="311"/>
    </location>
</feature>
<dbReference type="Proteomes" id="UP000249390">
    <property type="component" value="Unassembled WGS sequence"/>
</dbReference>
<keyword evidence="10" id="KW-1185">Reference proteome</keyword>
<dbReference type="Pfam" id="PF02984">
    <property type="entry name" value="Cyclin_C"/>
    <property type="match status" value="1"/>
</dbReference>
<evidence type="ECO:0000256" key="6">
    <source>
        <dbReference type="SAM" id="MobiDB-lite"/>
    </source>
</evidence>
<dbReference type="InterPro" id="IPR004367">
    <property type="entry name" value="Cyclin_C-dom"/>
</dbReference>
<dbReference type="PANTHER" id="PTHR10177">
    <property type="entry name" value="CYCLINS"/>
    <property type="match status" value="1"/>
</dbReference>
<dbReference type="EMBL" id="NQVE01000122">
    <property type="protein sequence ID" value="RAL46680.1"/>
    <property type="molecule type" value="Genomic_DNA"/>
</dbReference>
<dbReference type="InterPro" id="IPR006671">
    <property type="entry name" value="Cyclin_N"/>
</dbReference>
<accession>A0A328DN42</accession>
<keyword evidence="2" id="KW-0132">Cell division</keyword>
<sequence length="334" mass="37643">MQDSDPTFSLSSLFCEEDDSCLNGGSIDRESDFDCPCHVSDSDIEYIEMMIERDIGSLSGGESVDNSSSASRQSWLKLARLEAANWILTNRAIFGFKSSTAYLSMLYFDHFMYRSSVAIGKTWAIRLLSVACLALAAKVEENKAPALSQYHVDDYHFAGSVIQRMELLVLNTLEWKMNLMTPFSFVHYFVTKFCGEPRPTEIVPKAVELIVDIMREVNLVERRASFIAAASVLAAYDYKLTRKAMEFKTDMITSWGCLEKEHVFDCYNMIQEMDRVKSNTPKSSVLPNPSLHGLSPSVPDKPSTSIAIRSKRRLTFNDNGQDWHSKKINQGSGI</sequence>
<dbReference type="InterPro" id="IPR048258">
    <property type="entry name" value="Cyclins_cyclin-box"/>
</dbReference>
<dbReference type="InterPro" id="IPR036915">
    <property type="entry name" value="Cyclin-like_sf"/>
</dbReference>
<dbReference type="InterPro" id="IPR013763">
    <property type="entry name" value="Cyclin-like_dom"/>
</dbReference>
<evidence type="ECO:0000313" key="9">
    <source>
        <dbReference type="EMBL" id="RAL46680.1"/>
    </source>
</evidence>
<keyword evidence="4" id="KW-0131">Cell cycle</keyword>
<dbReference type="CDD" id="cd20544">
    <property type="entry name" value="CYCLIN_AtCycD-like_rpt2"/>
    <property type="match status" value="1"/>
</dbReference>
<dbReference type="FunFam" id="1.10.472.10:FF:000069">
    <property type="entry name" value="Cyclin-D5-1"/>
    <property type="match status" value="1"/>
</dbReference>
<name>A0A328DN42_9ASTE</name>
<evidence type="ECO:0000256" key="2">
    <source>
        <dbReference type="ARBA" id="ARBA00022618"/>
    </source>
</evidence>